<dbReference type="PRINTS" id="PR00260">
    <property type="entry name" value="CHEMTRNSDUCR"/>
</dbReference>
<organism evidence="7 8">
    <name type="scientific">Pontibacillus chungwhensis BH030062</name>
    <dbReference type="NCBI Taxonomy" id="1385513"/>
    <lineage>
        <taxon>Bacteria</taxon>
        <taxon>Bacillati</taxon>
        <taxon>Bacillota</taxon>
        <taxon>Bacilli</taxon>
        <taxon>Bacillales</taxon>
        <taxon>Bacillaceae</taxon>
        <taxon>Pontibacillus</taxon>
    </lineage>
</organism>
<keyword evidence="4" id="KW-0175">Coiled coil</keyword>
<protein>
    <submittedName>
        <fullName evidence="7">Chemotaxis protein</fullName>
    </submittedName>
</protein>
<feature type="coiled-coil region" evidence="4">
    <location>
        <begin position="181"/>
        <end position="208"/>
    </location>
</feature>
<feature type="compositionally biased region" description="Basic and acidic residues" evidence="5">
    <location>
        <begin position="223"/>
        <end position="236"/>
    </location>
</feature>
<evidence type="ECO:0000256" key="1">
    <source>
        <dbReference type="ARBA" id="ARBA00023224"/>
    </source>
</evidence>
<evidence type="ECO:0000313" key="7">
    <source>
        <dbReference type="EMBL" id="KGP92449.1"/>
    </source>
</evidence>
<dbReference type="Pfam" id="PF11563">
    <property type="entry name" value="Protoglobin"/>
    <property type="match status" value="1"/>
</dbReference>
<dbReference type="InterPro" id="IPR004089">
    <property type="entry name" value="MCPsignal_dom"/>
</dbReference>
<dbReference type="InterPro" id="IPR044398">
    <property type="entry name" value="Globin-sensor_dom"/>
</dbReference>
<dbReference type="PROSITE" id="PS50111">
    <property type="entry name" value="CHEMOTAXIS_TRANSDUC_2"/>
    <property type="match status" value="1"/>
</dbReference>
<evidence type="ECO:0000256" key="3">
    <source>
        <dbReference type="PROSITE-ProRule" id="PRU00284"/>
    </source>
</evidence>
<dbReference type="eggNOG" id="COG0840">
    <property type="taxonomic scope" value="Bacteria"/>
</dbReference>
<dbReference type="EMBL" id="AVBG01000002">
    <property type="protein sequence ID" value="KGP92449.1"/>
    <property type="molecule type" value="Genomic_DNA"/>
</dbReference>
<evidence type="ECO:0000256" key="2">
    <source>
        <dbReference type="ARBA" id="ARBA00029447"/>
    </source>
</evidence>
<dbReference type="PANTHER" id="PTHR32089:SF112">
    <property type="entry name" value="LYSOZYME-LIKE PROTEIN-RELATED"/>
    <property type="match status" value="1"/>
</dbReference>
<dbReference type="SMART" id="SM00283">
    <property type="entry name" value="MA"/>
    <property type="match status" value="1"/>
</dbReference>
<dbReference type="InterPro" id="IPR009050">
    <property type="entry name" value="Globin-like_sf"/>
</dbReference>
<dbReference type="GO" id="GO:0019825">
    <property type="term" value="F:oxygen binding"/>
    <property type="evidence" value="ECO:0007669"/>
    <property type="project" value="InterPro"/>
</dbReference>
<dbReference type="GO" id="GO:0006935">
    <property type="term" value="P:chemotaxis"/>
    <property type="evidence" value="ECO:0007669"/>
    <property type="project" value="InterPro"/>
</dbReference>
<dbReference type="SUPFAM" id="SSF46458">
    <property type="entry name" value="Globin-like"/>
    <property type="match status" value="1"/>
</dbReference>
<dbReference type="CDD" id="cd01068">
    <property type="entry name" value="globin_sensor"/>
    <property type="match status" value="1"/>
</dbReference>
<dbReference type="Proteomes" id="UP000030153">
    <property type="component" value="Unassembled WGS sequence"/>
</dbReference>
<dbReference type="GO" id="GO:0007165">
    <property type="term" value="P:signal transduction"/>
    <property type="evidence" value="ECO:0007669"/>
    <property type="project" value="UniProtKB-KW"/>
</dbReference>
<keyword evidence="1 3" id="KW-0807">Transducer</keyword>
<evidence type="ECO:0000313" key="8">
    <source>
        <dbReference type="Proteomes" id="UP000030153"/>
    </source>
</evidence>
<reference evidence="7 8" key="1">
    <citation type="submission" date="2013-08" db="EMBL/GenBank/DDBJ databases">
        <title>Genome of Pontibacillus chungwhensis.</title>
        <authorList>
            <person name="Wang Q."/>
            <person name="Wang G."/>
        </authorList>
    </citation>
    <scope>NUCLEOTIDE SEQUENCE [LARGE SCALE GENOMIC DNA]</scope>
    <source>
        <strain evidence="7 8">BH030062</strain>
    </source>
</reference>
<dbReference type="GO" id="GO:0004888">
    <property type="term" value="F:transmembrane signaling receptor activity"/>
    <property type="evidence" value="ECO:0007669"/>
    <property type="project" value="InterPro"/>
</dbReference>
<comment type="similarity">
    <text evidence="2">Belongs to the methyl-accepting chemotaxis (MCP) protein family.</text>
</comment>
<evidence type="ECO:0000256" key="4">
    <source>
        <dbReference type="SAM" id="Coils"/>
    </source>
</evidence>
<comment type="caution">
    <text evidence="7">The sequence shown here is derived from an EMBL/GenBank/DDBJ whole genome shotgun (WGS) entry which is preliminary data.</text>
</comment>
<name>A0A0A2UX07_9BACI</name>
<dbReference type="GO" id="GO:0020037">
    <property type="term" value="F:heme binding"/>
    <property type="evidence" value="ECO:0007669"/>
    <property type="project" value="InterPro"/>
</dbReference>
<dbReference type="GO" id="GO:0016020">
    <property type="term" value="C:membrane"/>
    <property type="evidence" value="ECO:0007669"/>
    <property type="project" value="InterPro"/>
</dbReference>
<dbReference type="RefSeq" id="WP_036780000.1">
    <property type="nucleotide sequence ID" value="NZ_AVBG01000002.1"/>
</dbReference>
<dbReference type="Pfam" id="PF00015">
    <property type="entry name" value="MCPsignal"/>
    <property type="match status" value="1"/>
</dbReference>
<dbReference type="AlphaFoldDB" id="A0A0A2UX07"/>
<evidence type="ECO:0000259" key="6">
    <source>
        <dbReference type="PROSITE" id="PS50111"/>
    </source>
</evidence>
<dbReference type="InterPro" id="IPR012292">
    <property type="entry name" value="Globin/Proto"/>
</dbReference>
<gene>
    <name evidence="7" type="ORF">N780_13720</name>
</gene>
<dbReference type="SUPFAM" id="SSF58104">
    <property type="entry name" value="Methyl-accepting chemotaxis protein (MCP) signaling domain"/>
    <property type="match status" value="1"/>
</dbReference>
<feature type="region of interest" description="Disordered" evidence="5">
    <location>
        <begin position="214"/>
        <end position="240"/>
    </location>
</feature>
<dbReference type="STRING" id="1385513.N780_13720"/>
<dbReference type="InterPro" id="IPR039379">
    <property type="entry name" value="Protoglobin_sensor_dom"/>
</dbReference>
<dbReference type="Gene3D" id="1.10.287.950">
    <property type="entry name" value="Methyl-accepting chemotaxis protein"/>
    <property type="match status" value="1"/>
</dbReference>
<proteinExistence type="inferred from homology"/>
<evidence type="ECO:0000256" key="5">
    <source>
        <dbReference type="SAM" id="MobiDB-lite"/>
    </source>
</evidence>
<sequence length="432" mass="48395">MSIFTKKRQLPRFEAVHTYSEMGEPVKVDDQDLTGRLSYMSLTDKQLATLKEVKPSVLALSDQLLDKVLEHLYAHPRLNAIATNHSSHDKLKQVFVEYFDSAFSGNIDEAYLNMRKRIGRTHGGVELPVAWFLATYSALSNLLIPKVVESYQDQPHKLSDILVAVTNIMNLDSQLVVDHYLAVKAVEANEANERNELLRRELVAISQEVAASVEQTDASMNETSEKADRIRKDTENTQKSSQNLISLTEMNDNKVNEMLASFQTVLEQFNNSMATMEKLDDLSQQITSITNQIEGIADQTNLLALNASIEAARAGESGKGFAVVAEEVRKLAENSKQMSNQINTITNESNENIQTLQTSMQEMNASTKQSQTDMKQVTNGLATVKMEMNQYVDMFNRNKEDLDQIVDAIQDIHGTTDNLSGLAQKLLNKTEE</sequence>
<dbReference type="InterPro" id="IPR004090">
    <property type="entry name" value="Chemotax_Me-accpt_rcpt"/>
</dbReference>
<keyword evidence="8" id="KW-1185">Reference proteome</keyword>
<feature type="domain" description="Methyl-accepting transducer" evidence="6">
    <location>
        <begin position="184"/>
        <end position="420"/>
    </location>
</feature>
<dbReference type="Gene3D" id="1.10.490.10">
    <property type="entry name" value="Globins"/>
    <property type="match status" value="1"/>
</dbReference>
<dbReference type="PANTHER" id="PTHR32089">
    <property type="entry name" value="METHYL-ACCEPTING CHEMOTAXIS PROTEIN MCPB"/>
    <property type="match status" value="1"/>
</dbReference>
<accession>A0A0A2UX07</accession>